<reference evidence="2" key="1">
    <citation type="submission" date="2014-03" db="EMBL/GenBank/DDBJ databases">
        <authorList>
            <person name="Aksoy S."/>
            <person name="Warren W."/>
            <person name="Wilson R.K."/>
        </authorList>
    </citation>
    <scope>NUCLEOTIDE SEQUENCE [LARGE SCALE GENOMIC DNA]</scope>
    <source>
        <strain evidence="2">IAEA</strain>
    </source>
</reference>
<organism evidence="1 2">
    <name type="scientific">Glossina pallidipes</name>
    <name type="common">Tsetse fly</name>
    <dbReference type="NCBI Taxonomy" id="7398"/>
    <lineage>
        <taxon>Eukaryota</taxon>
        <taxon>Metazoa</taxon>
        <taxon>Ecdysozoa</taxon>
        <taxon>Arthropoda</taxon>
        <taxon>Hexapoda</taxon>
        <taxon>Insecta</taxon>
        <taxon>Pterygota</taxon>
        <taxon>Neoptera</taxon>
        <taxon>Endopterygota</taxon>
        <taxon>Diptera</taxon>
        <taxon>Brachycera</taxon>
        <taxon>Muscomorpha</taxon>
        <taxon>Hippoboscoidea</taxon>
        <taxon>Glossinidae</taxon>
        <taxon>Glossina</taxon>
    </lineage>
</organism>
<evidence type="ECO:0000313" key="1">
    <source>
        <dbReference type="EnsemblMetazoa" id="GPAI039191-PA"/>
    </source>
</evidence>
<keyword evidence="2" id="KW-1185">Reference proteome</keyword>
<dbReference type="EnsemblMetazoa" id="GPAI039191-RA">
    <property type="protein sequence ID" value="GPAI039191-PA"/>
    <property type="gene ID" value="GPAI039191"/>
</dbReference>
<dbReference type="AlphaFoldDB" id="A0A1B0AA92"/>
<sequence>MLSSFYGRECNSTHRSKLVTIASPSLFSSSDKDKVYASISCYLIIRCILGIVCALARPCVDTHILNHVADFLKVQHAGYISRKVPNVAVMNIANTRIIEKKIANFPQGVTTSIRLVFWKPSRIRLHKLLWLPDSEKTTSVSTGLPAKLWYRFGRGTEQKHTMFSKLPLFPAMASVP</sequence>
<evidence type="ECO:0000313" key="2">
    <source>
        <dbReference type="Proteomes" id="UP000092445"/>
    </source>
</evidence>
<proteinExistence type="predicted"/>
<reference evidence="1" key="2">
    <citation type="submission" date="2020-05" db="UniProtKB">
        <authorList>
            <consortium name="EnsemblMetazoa"/>
        </authorList>
    </citation>
    <scope>IDENTIFICATION</scope>
    <source>
        <strain evidence="1">IAEA</strain>
    </source>
</reference>
<dbReference type="VEuPathDB" id="VectorBase:GPAI039191"/>
<name>A0A1B0AA92_GLOPL</name>
<accession>A0A1B0AA92</accession>
<dbReference type="Proteomes" id="UP000092445">
    <property type="component" value="Unassembled WGS sequence"/>
</dbReference>
<protein>
    <submittedName>
        <fullName evidence="1">Uncharacterized protein</fullName>
    </submittedName>
</protein>